<evidence type="ECO:0000313" key="2">
    <source>
        <dbReference type="Proteomes" id="UP000182306"/>
    </source>
</evidence>
<keyword evidence="2" id="KW-1185">Reference proteome</keyword>
<dbReference type="KEGG" id="same:SAMCFNEI73_Ch1817"/>
<organism evidence="1 2">
    <name type="scientific">Sinorhizobium americanum</name>
    <dbReference type="NCBI Taxonomy" id="194963"/>
    <lineage>
        <taxon>Bacteria</taxon>
        <taxon>Pseudomonadati</taxon>
        <taxon>Pseudomonadota</taxon>
        <taxon>Alphaproteobacteria</taxon>
        <taxon>Hyphomicrobiales</taxon>
        <taxon>Rhizobiaceae</taxon>
        <taxon>Sinorhizobium/Ensifer group</taxon>
        <taxon>Sinorhizobium</taxon>
    </lineage>
</organism>
<gene>
    <name evidence="1" type="ORF">SAMCFNEI73_Ch1817</name>
</gene>
<dbReference type="STRING" id="194963.SAMCFNEI73_Ch1817"/>
<name>A0A1L3LM01_9HYPH</name>
<dbReference type="RefSeq" id="WP_064253656.1">
    <property type="nucleotide sequence ID" value="NZ_CP013107.1"/>
</dbReference>
<reference evidence="1 2" key="1">
    <citation type="submission" date="2015-10" db="EMBL/GenBank/DDBJ databases">
        <title>Genomic differences between typical nodule nitrogen-fixing rhizobial strains and those coming from bean seeds.</title>
        <authorList>
            <person name="Peralta H."/>
            <person name="Aguilar-Vera A."/>
            <person name="Diaz R."/>
            <person name="Mora Y."/>
            <person name="Martinez-Batallar G."/>
            <person name="Salazar E."/>
            <person name="Vargas-Lagunas C."/>
            <person name="Encarnacion S."/>
            <person name="Girard L."/>
            <person name="Mora J."/>
        </authorList>
    </citation>
    <scope>NUCLEOTIDE SEQUENCE [LARGE SCALE GENOMIC DNA]</scope>
    <source>
        <strain evidence="1 2">CFNEI 73</strain>
    </source>
</reference>
<proteinExistence type="predicted"/>
<accession>A0A1L3LM01</accession>
<dbReference type="Proteomes" id="UP000182306">
    <property type="component" value="Chromosome"/>
</dbReference>
<dbReference type="EMBL" id="CP013107">
    <property type="protein sequence ID" value="APG91107.1"/>
    <property type="molecule type" value="Genomic_DNA"/>
</dbReference>
<evidence type="ECO:0000313" key="1">
    <source>
        <dbReference type="EMBL" id="APG91107.1"/>
    </source>
</evidence>
<dbReference type="OrthoDB" id="8381992at2"/>
<protein>
    <submittedName>
        <fullName evidence="1">Uncharacterized protein</fullName>
    </submittedName>
</protein>
<sequence length="68" mass="7658">MKNPFPVNLQTSEDVRKAGWQAETRDDDGHLCRTHAPFETDEEIVWLVREALEHGETVTIWPAKGGAA</sequence>
<dbReference type="AlphaFoldDB" id="A0A1L3LM01"/>